<evidence type="ECO:0000313" key="3">
    <source>
        <dbReference type="EMBL" id="KAI1701054.1"/>
    </source>
</evidence>
<feature type="chain" id="PRO_5042198484" evidence="2">
    <location>
        <begin position="22"/>
        <end position="198"/>
    </location>
</feature>
<dbReference type="EMBL" id="JAKKPZ010000128">
    <property type="protein sequence ID" value="KAI1701054.1"/>
    <property type="molecule type" value="Genomic_DNA"/>
</dbReference>
<sequence length="198" mass="21768">MYDPLLLLSSFFAAFLNTAEAMEVEAFLEGQCIEKRIKGEVKEKRGSLGRPRGRLSDLSGQPSLGLVRGEDHAARAPSAQLKPAQDQDFISLPKSDAHHVRTTNNGVIAPEQVRAEIKDLIKHVVGDKHGPDAALKAVVVGNVAYQECMEFLEKTLKVKVGEEPSPGNKPGKNHGDVHEDELEQYFKATLMHHETPEV</sequence>
<reference evidence="3" key="1">
    <citation type="submission" date="2022-01" db="EMBL/GenBank/DDBJ databases">
        <title>Genome Sequence Resource for Two Populations of Ditylenchus destructor, the Migratory Endoparasitic Phytonematode.</title>
        <authorList>
            <person name="Zhang H."/>
            <person name="Lin R."/>
            <person name="Xie B."/>
        </authorList>
    </citation>
    <scope>NUCLEOTIDE SEQUENCE</scope>
    <source>
        <strain evidence="3">BazhouSP</strain>
    </source>
</reference>
<accession>A0AAD4MR58</accession>
<proteinExistence type="predicted"/>
<comment type="caution">
    <text evidence="3">The sequence shown here is derived from an EMBL/GenBank/DDBJ whole genome shotgun (WGS) entry which is preliminary data.</text>
</comment>
<dbReference type="AlphaFoldDB" id="A0AAD4MR58"/>
<evidence type="ECO:0000313" key="4">
    <source>
        <dbReference type="Proteomes" id="UP001201812"/>
    </source>
</evidence>
<dbReference type="Proteomes" id="UP001201812">
    <property type="component" value="Unassembled WGS sequence"/>
</dbReference>
<organism evidence="3 4">
    <name type="scientific">Ditylenchus destructor</name>
    <dbReference type="NCBI Taxonomy" id="166010"/>
    <lineage>
        <taxon>Eukaryota</taxon>
        <taxon>Metazoa</taxon>
        <taxon>Ecdysozoa</taxon>
        <taxon>Nematoda</taxon>
        <taxon>Chromadorea</taxon>
        <taxon>Rhabditida</taxon>
        <taxon>Tylenchina</taxon>
        <taxon>Tylenchomorpha</taxon>
        <taxon>Sphaerularioidea</taxon>
        <taxon>Anguinidae</taxon>
        <taxon>Anguininae</taxon>
        <taxon>Ditylenchus</taxon>
    </lineage>
</organism>
<evidence type="ECO:0000256" key="2">
    <source>
        <dbReference type="SAM" id="SignalP"/>
    </source>
</evidence>
<protein>
    <submittedName>
        <fullName evidence="3">Uncharacterized protein</fullName>
    </submittedName>
</protein>
<feature type="signal peptide" evidence="2">
    <location>
        <begin position="1"/>
        <end position="21"/>
    </location>
</feature>
<keyword evidence="4" id="KW-1185">Reference proteome</keyword>
<gene>
    <name evidence="3" type="ORF">DdX_16358</name>
</gene>
<evidence type="ECO:0000256" key="1">
    <source>
        <dbReference type="SAM" id="MobiDB-lite"/>
    </source>
</evidence>
<feature type="region of interest" description="Disordered" evidence="1">
    <location>
        <begin position="161"/>
        <end position="181"/>
    </location>
</feature>
<feature type="region of interest" description="Disordered" evidence="1">
    <location>
        <begin position="43"/>
        <end position="62"/>
    </location>
</feature>
<keyword evidence="2" id="KW-0732">Signal</keyword>
<name>A0AAD4MR58_9BILA</name>